<dbReference type="OrthoDB" id="9781030at2"/>
<gene>
    <name evidence="7" type="ORF">BOO69_00065</name>
</gene>
<sequence>MEVSDPPSKTRLYWDAFKASLTQIAENDVSLISAGVAFFAMLSLFPALAALIAVLGMISDAAVVLPQLEKMRGFLPNDVYEIISVQVTSLITARTETLGWAGVLSLFFALWSARAGVGAMMIGLNKVYKQRNRNTAWHYLRALMLTVMLVLVGIVALLTLVVAPVLLAFFPLGPFGTLAVEVLRWVIAIVVLFAGVGVLYRFGPNRKAARLPWLSPGAVLAVLLWAILSVGFSYYVANFGNYNQVYGSIGAVIAMLIWLWISSFLVLFGASLNAQIELRTASDTTVGRPRPMGQRGAVVADEMVEVPESS</sequence>
<feature type="transmembrane region" description="Helical" evidence="6">
    <location>
        <begin position="31"/>
        <end position="58"/>
    </location>
</feature>
<dbReference type="KEGG" id="suam:BOO69_00065"/>
<keyword evidence="2" id="KW-1003">Cell membrane</keyword>
<evidence type="ECO:0000256" key="6">
    <source>
        <dbReference type="SAM" id="Phobius"/>
    </source>
</evidence>
<proteinExistence type="predicted"/>
<evidence type="ECO:0000313" key="8">
    <source>
        <dbReference type="Proteomes" id="UP000181897"/>
    </source>
</evidence>
<dbReference type="EMBL" id="CP018076">
    <property type="protein sequence ID" value="APE41982.1"/>
    <property type="molecule type" value="Genomic_DNA"/>
</dbReference>
<keyword evidence="4 6" id="KW-1133">Transmembrane helix</keyword>
<keyword evidence="5 6" id="KW-0472">Membrane</keyword>
<evidence type="ECO:0000256" key="4">
    <source>
        <dbReference type="ARBA" id="ARBA00022989"/>
    </source>
</evidence>
<comment type="subcellular location">
    <subcellularLocation>
        <location evidence="1">Cell membrane</location>
        <topology evidence="1">Multi-pass membrane protein</topology>
    </subcellularLocation>
</comment>
<evidence type="ECO:0000256" key="3">
    <source>
        <dbReference type="ARBA" id="ARBA00022692"/>
    </source>
</evidence>
<feature type="transmembrane region" description="Helical" evidence="6">
    <location>
        <begin position="182"/>
        <end position="202"/>
    </location>
</feature>
<dbReference type="Proteomes" id="UP000181897">
    <property type="component" value="Chromosome"/>
</dbReference>
<feature type="transmembrane region" description="Helical" evidence="6">
    <location>
        <begin position="143"/>
        <end position="170"/>
    </location>
</feature>
<dbReference type="PIRSF" id="PIRSF035875">
    <property type="entry name" value="RNase_BN"/>
    <property type="match status" value="1"/>
</dbReference>
<keyword evidence="3 6" id="KW-0812">Transmembrane</keyword>
<evidence type="ECO:0000313" key="7">
    <source>
        <dbReference type="EMBL" id="APE41982.1"/>
    </source>
</evidence>
<keyword evidence="8" id="KW-1185">Reference proteome</keyword>
<feature type="transmembrane region" description="Helical" evidence="6">
    <location>
        <begin position="98"/>
        <end position="122"/>
    </location>
</feature>
<organism evidence="7 8">
    <name type="scientific">Sulfitobacter alexandrii</name>
    <dbReference type="NCBI Taxonomy" id="1917485"/>
    <lineage>
        <taxon>Bacteria</taxon>
        <taxon>Pseudomonadati</taxon>
        <taxon>Pseudomonadota</taxon>
        <taxon>Alphaproteobacteria</taxon>
        <taxon>Rhodobacterales</taxon>
        <taxon>Roseobacteraceae</taxon>
        <taxon>Sulfitobacter</taxon>
    </lineage>
</organism>
<feature type="transmembrane region" description="Helical" evidence="6">
    <location>
        <begin position="214"/>
        <end position="237"/>
    </location>
</feature>
<dbReference type="AlphaFoldDB" id="A0A1J0WCT5"/>
<dbReference type="RefSeq" id="WP_071969176.1">
    <property type="nucleotide sequence ID" value="NZ_CP018076.1"/>
</dbReference>
<evidence type="ECO:0000256" key="1">
    <source>
        <dbReference type="ARBA" id="ARBA00004651"/>
    </source>
</evidence>
<dbReference type="GO" id="GO:0005886">
    <property type="term" value="C:plasma membrane"/>
    <property type="evidence" value="ECO:0007669"/>
    <property type="project" value="UniProtKB-SubCell"/>
</dbReference>
<reference evidence="7 8" key="1">
    <citation type="submission" date="2016-11" db="EMBL/GenBank/DDBJ databases">
        <title>Complete genome sequence of Sulfitobacter sp. AM1-D1, a toxic bacteria associated with marine dinoflagellate Alexandrium minutum in East China Sea.</title>
        <authorList>
            <person name="Yang Q."/>
            <person name="Zhang X."/>
            <person name="Tian X."/>
        </authorList>
    </citation>
    <scope>NUCLEOTIDE SEQUENCE [LARGE SCALE GENOMIC DNA]</scope>
    <source>
        <strain evidence="7 8">AM1-D1</strain>
    </source>
</reference>
<name>A0A1J0WCT5_9RHOB</name>
<accession>A0A1J0WCT5</accession>
<evidence type="ECO:0000256" key="5">
    <source>
        <dbReference type="ARBA" id="ARBA00023136"/>
    </source>
</evidence>
<dbReference type="Pfam" id="PF03631">
    <property type="entry name" value="Virul_fac_BrkB"/>
    <property type="match status" value="1"/>
</dbReference>
<dbReference type="NCBIfam" id="TIGR00765">
    <property type="entry name" value="yihY_not_rbn"/>
    <property type="match status" value="1"/>
</dbReference>
<protein>
    <submittedName>
        <fullName evidence="7">Ribonuclease BN</fullName>
    </submittedName>
</protein>
<feature type="transmembrane region" description="Helical" evidence="6">
    <location>
        <begin position="249"/>
        <end position="270"/>
    </location>
</feature>
<dbReference type="PANTHER" id="PTHR30213:SF0">
    <property type="entry name" value="UPF0761 MEMBRANE PROTEIN YIHY"/>
    <property type="match status" value="1"/>
</dbReference>
<dbReference type="PANTHER" id="PTHR30213">
    <property type="entry name" value="INNER MEMBRANE PROTEIN YHJD"/>
    <property type="match status" value="1"/>
</dbReference>
<dbReference type="STRING" id="1917485.BOO69_00065"/>
<dbReference type="InterPro" id="IPR017039">
    <property type="entry name" value="Virul_fac_BrkB"/>
</dbReference>
<evidence type="ECO:0000256" key="2">
    <source>
        <dbReference type="ARBA" id="ARBA00022475"/>
    </source>
</evidence>